<name>A0ABU6XZD8_9FABA</name>
<feature type="non-terminal residue" evidence="1">
    <location>
        <position position="1"/>
    </location>
</feature>
<gene>
    <name evidence="1" type="ORF">PIB30_099763</name>
</gene>
<reference evidence="1 2" key="1">
    <citation type="journal article" date="2023" name="Plants (Basel)">
        <title>Bridging the Gap: Combining Genomics and Transcriptomics Approaches to Understand Stylosanthes scabra, an Orphan Legume from the Brazilian Caatinga.</title>
        <authorList>
            <person name="Ferreira-Neto J.R.C."/>
            <person name="da Silva M.D."/>
            <person name="Binneck E."/>
            <person name="de Melo N.F."/>
            <person name="da Silva R.H."/>
            <person name="de Melo A.L.T.M."/>
            <person name="Pandolfi V."/>
            <person name="Bustamante F.O."/>
            <person name="Brasileiro-Vidal A.C."/>
            <person name="Benko-Iseppon A.M."/>
        </authorList>
    </citation>
    <scope>NUCLEOTIDE SEQUENCE [LARGE SCALE GENOMIC DNA]</scope>
    <source>
        <tissue evidence="1">Leaves</tissue>
    </source>
</reference>
<organism evidence="1 2">
    <name type="scientific">Stylosanthes scabra</name>
    <dbReference type="NCBI Taxonomy" id="79078"/>
    <lineage>
        <taxon>Eukaryota</taxon>
        <taxon>Viridiplantae</taxon>
        <taxon>Streptophyta</taxon>
        <taxon>Embryophyta</taxon>
        <taxon>Tracheophyta</taxon>
        <taxon>Spermatophyta</taxon>
        <taxon>Magnoliopsida</taxon>
        <taxon>eudicotyledons</taxon>
        <taxon>Gunneridae</taxon>
        <taxon>Pentapetalae</taxon>
        <taxon>rosids</taxon>
        <taxon>fabids</taxon>
        <taxon>Fabales</taxon>
        <taxon>Fabaceae</taxon>
        <taxon>Papilionoideae</taxon>
        <taxon>50 kb inversion clade</taxon>
        <taxon>dalbergioids sensu lato</taxon>
        <taxon>Dalbergieae</taxon>
        <taxon>Pterocarpus clade</taxon>
        <taxon>Stylosanthes</taxon>
    </lineage>
</organism>
<dbReference type="EMBL" id="JASCZI010214158">
    <property type="protein sequence ID" value="MED6201908.1"/>
    <property type="molecule type" value="Genomic_DNA"/>
</dbReference>
<evidence type="ECO:0000313" key="2">
    <source>
        <dbReference type="Proteomes" id="UP001341840"/>
    </source>
</evidence>
<evidence type="ECO:0000313" key="1">
    <source>
        <dbReference type="EMBL" id="MED6201908.1"/>
    </source>
</evidence>
<comment type="caution">
    <text evidence="1">The sequence shown here is derived from an EMBL/GenBank/DDBJ whole genome shotgun (WGS) entry which is preliminary data.</text>
</comment>
<sequence length="205" mass="22071">SQKDEDEFYERSNYHGYDDRSAMDRVLWAPPEPPDLYSLAVGDGAPAGVVVMAEAIARTPEDLKEEEIGVRSGAEDGAVAKDNMVDADLIPCESKDVVTTSGADEAIAQSRGHIFNDSAAAKSERILAIIDDIDLSYGGSASHDEDRAASSAEVGGSVKGKWKGAITTVSDRGLQARRLRRFVLLNPPPLLAAVFPRNRGDEREE</sequence>
<keyword evidence="2" id="KW-1185">Reference proteome</keyword>
<accession>A0ABU6XZD8</accession>
<proteinExistence type="predicted"/>
<dbReference type="Proteomes" id="UP001341840">
    <property type="component" value="Unassembled WGS sequence"/>
</dbReference>
<protein>
    <submittedName>
        <fullName evidence="1">Uncharacterized protein</fullName>
    </submittedName>
</protein>